<proteinExistence type="predicted"/>
<dbReference type="Proteomes" id="UP000636479">
    <property type="component" value="Unassembled WGS sequence"/>
</dbReference>
<gene>
    <name evidence="1" type="ORF">MIND_01425500</name>
</gene>
<dbReference type="GeneID" id="59353153"/>
<evidence type="ECO:0000313" key="1">
    <source>
        <dbReference type="EMBL" id="KAF7288589.1"/>
    </source>
</evidence>
<comment type="caution">
    <text evidence="1">The sequence shown here is derived from an EMBL/GenBank/DDBJ whole genome shotgun (WGS) entry which is preliminary data.</text>
</comment>
<protein>
    <submittedName>
        <fullName evidence="1">Uncharacterized protein</fullName>
    </submittedName>
</protein>
<accession>A0A8H6RWG4</accession>
<dbReference type="AlphaFoldDB" id="A0A8H6RWG4"/>
<keyword evidence="2" id="KW-1185">Reference proteome</keyword>
<name>A0A8H6RWG4_9AGAR</name>
<organism evidence="1 2">
    <name type="scientific">Mycena indigotica</name>
    <dbReference type="NCBI Taxonomy" id="2126181"/>
    <lineage>
        <taxon>Eukaryota</taxon>
        <taxon>Fungi</taxon>
        <taxon>Dikarya</taxon>
        <taxon>Basidiomycota</taxon>
        <taxon>Agaricomycotina</taxon>
        <taxon>Agaricomycetes</taxon>
        <taxon>Agaricomycetidae</taxon>
        <taxon>Agaricales</taxon>
        <taxon>Marasmiineae</taxon>
        <taxon>Mycenaceae</taxon>
        <taxon>Mycena</taxon>
    </lineage>
</organism>
<evidence type="ECO:0000313" key="2">
    <source>
        <dbReference type="Proteomes" id="UP000636479"/>
    </source>
</evidence>
<reference evidence="1" key="1">
    <citation type="submission" date="2020-05" db="EMBL/GenBank/DDBJ databases">
        <title>Mycena genomes resolve the evolution of fungal bioluminescence.</title>
        <authorList>
            <person name="Tsai I.J."/>
        </authorList>
    </citation>
    <scope>NUCLEOTIDE SEQUENCE</scope>
    <source>
        <strain evidence="1">171206Taipei</strain>
    </source>
</reference>
<dbReference type="EMBL" id="JACAZF010000020">
    <property type="protein sequence ID" value="KAF7288589.1"/>
    <property type="molecule type" value="Genomic_DNA"/>
</dbReference>
<dbReference type="OrthoDB" id="3365917at2759"/>
<dbReference type="RefSeq" id="XP_037212908.1">
    <property type="nucleotide sequence ID" value="XM_037370637.1"/>
</dbReference>
<sequence length="311" mass="32515">MYVPFLTKRRGGGASAGGGRSSGSSSGGQERLLVVILQREKRFFVEWREGRLIFKQREERIRVVVSGKSRSASTSSFGGGKPFMIPSGQLFAGRSAGGGTRGQVFGTRAYGSGYPGVYSRGVGGRGFPFYFWPLAWGTSAGLGFGAGAAYMHTDEYGEPTNSSRPGGVMASLPFTSNSSSSTFHLVADNTTLSSLLAPITTNCSSFLASPSANTTLSPFNSSALFPEQVVQYFRASSVALTLDGYNNSAVFAAENSTSDTALPAGTDLALLACLNATIGQAVPLVSGAESQARMGMLWVVVLVAVVRVFGL</sequence>